<sequence length="173" mass="19801">MSHFWFQSFDRPRHWQWSLVRTYRVISSASVDLIWQKIVDLADVSWHPLLTSTNAPYGLVVKPGLIYKAVMRLVPFPIRIFVERVRPGEFLSIRIIAIPGLEERVTYQIESSVCGTYISYSVLLRGWLSPLFWSLTRKYAARVADLLAQAAESESDQSGSNQVSSVKNTGFDF</sequence>
<dbReference type="EMBL" id="CADCWO010000257">
    <property type="protein sequence ID" value="CAA9590192.1"/>
    <property type="molecule type" value="Genomic_DNA"/>
</dbReference>
<protein>
    <recommendedName>
        <fullName evidence="2">Polyketide cyclase / dehydrase and lipid transport</fullName>
    </recommendedName>
</protein>
<evidence type="ECO:0008006" key="2">
    <source>
        <dbReference type="Google" id="ProtNLM"/>
    </source>
</evidence>
<proteinExistence type="predicted"/>
<dbReference type="SUPFAM" id="SSF55961">
    <property type="entry name" value="Bet v1-like"/>
    <property type="match status" value="1"/>
</dbReference>
<reference evidence="1" key="1">
    <citation type="submission" date="2020-02" db="EMBL/GenBank/DDBJ databases">
        <authorList>
            <person name="Meier V. D."/>
        </authorList>
    </citation>
    <scope>NUCLEOTIDE SEQUENCE</scope>
    <source>
        <strain evidence="1">AVDCRST_MAG81</strain>
    </source>
</reference>
<gene>
    <name evidence="1" type="ORF">AVDCRST_MAG81-5174</name>
</gene>
<organism evidence="1">
    <name type="scientific">uncultured Synechococcales cyanobacterium</name>
    <dbReference type="NCBI Taxonomy" id="1936017"/>
    <lineage>
        <taxon>Bacteria</taxon>
        <taxon>Bacillati</taxon>
        <taxon>Cyanobacteriota</taxon>
        <taxon>Cyanophyceae</taxon>
        <taxon>Synechococcales</taxon>
        <taxon>environmental samples</taxon>
    </lineage>
</organism>
<name>A0A6J4VV44_9CYAN</name>
<dbReference type="AlphaFoldDB" id="A0A6J4VV44"/>
<accession>A0A6J4VV44</accession>
<evidence type="ECO:0000313" key="1">
    <source>
        <dbReference type="EMBL" id="CAA9590192.1"/>
    </source>
</evidence>